<evidence type="ECO:0000313" key="2">
    <source>
        <dbReference type="Proteomes" id="UP000694851"/>
    </source>
</evidence>
<keyword evidence="2" id="KW-1185">Reference proteome</keyword>
<evidence type="ECO:0000256" key="1">
    <source>
        <dbReference type="SAM" id="MobiDB-lite"/>
    </source>
</evidence>
<dbReference type="AlphaFoldDB" id="A0A8B7QXE2"/>
<accession>A0A8B7QXE2</accession>
<dbReference type="GeneID" id="109379905"/>
<dbReference type="Proteomes" id="UP000694851">
    <property type="component" value="Unplaced"/>
</dbReference>
<evidence type="ECO:0000313" key="3">
    <source>
        <dbReference type="RefSeq" id="XP_019492458.1"/>
    </source>
</evidence>
<sequence length="357" mass="35903">MRVGSVPPASSGGSSAHHQGVPPRLGETSRDSGLAPPAAAPAGGLQPRPSWGRGLTAPEKRERGGQRVRCAHSRVLGKTAALPLVLCGSARRPEGSGVELLGMAGVPVGQLRSSPIDGRSRLAPPRSVTPRPAGVPEAPGRAAGGVGGRVGAAGSGPRGGSALRRGKFGRGKLPPYPPRREEGARGGQAPAPRLPLRREARPPQAAACRLLQRARGLPPGWAASPRRLSGRPSRGTPRSYLGERPGAPPSPAASGRCVGREPGRRQAGESGARRPPGGARGRAGARGEAAAASSGGDSENAAPAGQKRRGESSRRRPPAPAPKPSTPQLGTPGSRYPGRAPPPPGGAGLSIPPAAQS</sequence>
<feature type="compositionally biased region" description="Low complexity" evidence="1">
    <location>
        <begin position="224"/>
        <end position="239"/>
    </location>
</feature>
<protein>
    <submittedName>
        <fullName evidence="3">Collagen alpha-1(I) chain-like</fullName>
    </submittedName>
</protein>
<organism evidence="2 3">
    <name type="scientific">Hipposideros armiger</name>
    <name type="common">Great Himalayan leaf-nosed bat</name>
    <dbReference type="NCBI Taxonomy" id="186990"/>
    <lineage>
        <taxon>Eukaryota</taxon>
        <taxon>Metazoa</taxon>
        <taxon>Chordata</taxon>
        <taxon>Craniata</taxon>
        <taxon>Vertebrata</taxon>
        <taxon>Euteleostomi</taxon>
        <taxon>Mammalia</taxon>
        <taxon>Eutheria</taxon>
        <taxon>Laurasiatheria</taxon>
        <taxon>Chiroptera</taxon>
        <taxon>Yinpterochiroptera</taxon>
        <taxon>Rhinolophoidea</taxon>
        <taxon>Hipposideridae</taxon>
        <taxon>Hipposideros</taxon>
    </lineage>
</organism>
<name>A0A8B7QXE2_HIPAR</name>
<feature type="compositionally biased region" description="Low complexity" evidence="1">
    <location>
        <begin position="130"/>
        <end position="141"/>
    </location>
</feature>
<feature type="compositionally biased region" description="Low complexity" evidence="1">
    <location>
        <begin position="1"/>
        <end position="16"/>
    </location>
</feature>
<dbReference type="KEGG" id="hai:109379905"/>
<feature type="compositionally biased region" description="Basic and acidic residues" evidence="1">
    <location>
        <begin position="258"/>
        <end position="267"/>
    </location>
</feature>
<feature type="compositionally biased region" description="Low complexity" evidence="1">
    <location>
        <begin position="286"/>
        <end position="296"/>
    </location>
</feature>
<feature type="region of interest" description="Disordered" evidence="1">
    <location>
        <begin position="1"/>
        <end position="73"/>
    </location>
</feature>
<feature type="region of interest" description="Disordered" evidence="1">
    <location>
        <begin position="108"/>
        <end position="357"/>
    </location>
</feature>
<feature type="compositionally biased region" description="Low complexity" evidence="1">
    <location>
        <begin position="268"/>
        <end position="277"/>
    </location>
</feature>
<feature type="compositionally biased region" description="Gly residues" evidence="1">
    <location>
        <begin position="142"/>
        <end position="159"/>
    </location>
</feature>
<dbReference type="RefSeq" id="XP_019492458.1">
    <property type="nucleotide sequence ID" value="XM_019636913.1"/>
</dbReference>
<reference evidence="3" key="1">
    <citation type="submission" date="2025-08" db="UniProtKB">
        <authorList>
            <consortium name="RefSeq"/>
        </authorList>
    </citation>
    <scope>IDENTIFICATION</scope>
    <source>
        <tissue evidence="3">Muscle</tissue>
    </source>
</reference>
<feature type="compositionally biased region" description="Low complexity" evidence="1">
    <location>
        <begin position="202"/>
        <end position="215"/>
    </location>
</feature>
<feature type="compositionally biased region" description="Low complexity" evidence="1">
    <location>
        <begin position="33"/>
        <end position="45"/>
    </location>
</feature>
<proteinExistence type="predicted"/>
<gene>
    <name evidence="3" type="primary">LOC109379905</name>
</gene>